<organism evidence="3">
    <name type="scientific">Onchocerca ochengi</name>
    <name type="common">Filarial nematode worm</name>
    <dbReference type="NCBI Taxonomy" id="42157"/>
    <lineage>
        <taxon>Eukaryota</taxon>
        <taxon>Metazoa</taxon>
        <taxon>Ecdysozoa</taxon>
        <taxon>Nematoda</taxon>
        <taxon>Chromadorea</taxon>
        <taxon>Rhabditida</taxon>
        <taxon>Spirurina</taxon>
        <taxon>Spiruromorpha</taxon>
        <taxon>Filarioidea</taxon>
        <taxon>Onchocercidae</taxon>
        <taxon>Onchocerca</taxon>
    </lineage>
</organism>
<gene>
    <name evidence="1" type="ORF">NOO_LOCUS4572</name>
</gene>
<reference evidence="3" key="1">
    <citation type="submission" date="2016-06" db="UniProtKB">
        <authorList>
            <consortium name="WormBaseParasite"/>
        </authorList>
    </citation>
    <scope>IDENTIFICATION</scope>
</reference>
<protein>
    <submittedName>
        <fullName evidence="1 3">Uncharacterized protein</fullName>
    </submittedName>
</protein>
<dbReference type="AlphaFoldDB" id="A0A182E962"/>
<proteinExistence type="predicted"/>
<dbReference type="WBParaSite" id="nOo.2.0.1.t04572-RA">
    <property type="protein sequence ID" value="nOo.2.0.1.t04572-RA"/>
    <property type="gene ID" value="nOo.2.0.1.g04572"/>
</dbReference>
<dbReference type="EMBL" id="UYRW01001058">
    <property type="protein sequence ID" value="VDK73619.1"/>
    <property type="molecule type" value="Genomic_DNA"/>
</dbReference>
<name>A0A182E962_ONCOC</name>
<reference evidence="1 2" key="2">
    <citation type="submission" date="2018-08" db="EMBL/GenBank/DDBJ databases">
        <authorList>
            <person name="Laetsch R D."/>
            <person name="Stevens L."/>
            <person name="Kumar S."/>
            <person name="Blaxter L. M."/>
        </authorList>
    </citation>
    <scope>NUCLEOTIDE SEQUENCE [LARGE SCALE GENOMIC DNA]</scope>
</reference>
<sequence>MTTIKPLKPPYFDDITETNAIPSFDNIELALKGCFRTEFFEDLKLLTFGSEKSSPNYPRKEFIICEPFNISFTFQEILSKDDVSLIQVVATPCFFRRLQINP</sequence>
<dbReference type="Proteomes" id="UP000271087">
    <property type="component" value="Unassembled WGS sequence"/>
</dbReference>
<keyword evidence="2" id="KW-1185">Reference proteome</keyword>
<evidence type="ECO:0000313" key="2">
    <source>
        <dbReference type="Proteomes" id="UP000271087"/>
    </source>
</evidence>
<accession>A0A182E962</accession>
<evidence type="ECO:0000313" key="3">
    <source>
        <dbReference type="WBParaSite" id="nOo.2.0.1.t04572-RA"/>
    </source>
</evidence>
<evidence type="ECO:0000313" key="1">
    <source>
        <dbReference type="EMBL" id="VDK73619.1"/>
    </source>
</evidence>